<dbReference type="GO" id="GO:0003676">
    <property type="term" value="F:nucleic acid binding"/>
    <property type="evidence" value="ECO:0007669"/>
    <property type="project" value="InterPro"/>
</dbReference>
<dbReference type="GO" id="GO:0016787">
    <property type="term" value="F:hydrolase activity"/>
    <property type="evidence" value="ECO:0007669"/>
    <property type="project" value="UniProtKB-KW"/>
</dbReference>
<evidence type="ECO:0000313" key="7">
    <source>
        <dbReference type="Proteomes" id="UP000664385"/>
    </source>
</evidence>
<comment type="caution">
    <text evidence="6">The sequence shown here is derived from an EMBL/GenBank/DDBJ whole genome shotgun (WGS) entry which is preliminary data.</text>
</comment>
<gene>
    <name evidence="6" type="ORF">JF543_14150</name>
</gene>
<dbReference type="SMART" id="SM00490">
    <property type="entry name" value="HELICc"/>
    <property type="match status" value="1"/>
</dbReference>
<dbReference type="GO" id="GO:0004386">
    <property type="term" value="F:helicase activity"/>
    <property type="evidence" value="ECO:0007669"/>
    <property type="project" value="UniProtKB-KW"/>
</dbReference>
<dbReference type="AlphaFoldDB" id="A0A939DZJ1"/>
<feature type="domain" description="Helicase C-terminal" evidence="5">
    <location>
        <begin position="343"/>
        <end position="527"/>
    </location>
</feature>
<evidence type="ECO:0000256" key="2">
    <source>
        <dbReference type="ARBA" id="ARBA00022801"/>
    </source>
</evidence>
<dbReference type="InterPro" id="IPR001650">
    <property type="entry name" value="Helicase_C-like"/>
</dbReference>
<keyword evidence="3" id="KW-0347">Helicase</keyword>
<sequence>MPNEVDLSLRRIRNSRNLDGSNFLDLYVRLMTAQEMDDVEYSDILRFGIFMSRSSDDGVRRLGYRIFLQYGESQRDYEPLRSVAVARDLIPLVEAIDRIYPETASDTDLTDAFFAAHASNFLELQGGREIYRTRGQMELRSFNAREDDALVIAPTSYGKSEMLIDKVSSDLQQRTCVLVPSRALIAQTRTSIVSDLRVRSSRVRVITHPDAYNGEDHFVAVMTQERLQRLLLDHPDVALDQLLIDEAQNLLAGDSRAVELSQVILISRARNLDLSVTYYTPFVASPENLRHIEGVDRATRSKTVNEHVKVEKFVIAEPGTHHRLYDQFLNESFELDSVVPSDELGALIDAGGHRVLVYVNRPADAQALASRLASRRESVELSPVSMRAIQAIADLIDPRYSLIDAIKRGVMFHHGQVPDSLRLYIEELFRDDDSSEARYLVTTSTLLEGVNTPADRLVMMSGSKGRGNLSPAAFRNLVGRVGRFREVFARDRADLALLQPRIYLIPSSYARRNWNVDGFLASVANVARAVEDKVENPLLESAGDSAKRHAALEFLENVEPGATTVVGARRAQTAVGQLCFRHGVRDFDIIAVEGTLQERVESRADEEPLDDVSELLDAIVEIFFEEIELPEGDDLARIRDTSGARRFYAMFLDWRSRNEPFRRMIAHFVRYWSNLDDEYVFVGHRWGEVSFGGPRKLFVQMGSKTRTQLVNLAVVKIKEEQDFVDFRLLKYIEVLFSLEMISESLYFRIKYGTDEPFLICLLRNGFSPELARLVGDEYREHVMVDFHLNQVAVHPQLPVAMRRDEQNDILAYEAQTLVNVGLEVD</sequence>
<dbReference type="RefSeq" id="WP_206824916.1">
    <property type="nucleotide sequence ID" value="NZ_JAEMWU010000004.1"/>
</dbReference>
<dbReference type="PROSITE" id="PS51194">
    <property type="entry name" value="HELICASE_CTER"/>
    <property type="match status" value="1"/>
</dbReference>
<dbReference type="InterPro" id="IPR050474">
    <property type="entry name" value="Hel308_SKI2-like"/>
</dbReference>
<reference evidence="6" key="1">
    <citation type="submission" date="2020-12" db="EMBL/GenBank/DDBJ databases">
        <title>PHA producing bacteria isolated from mangrove.</title>
        <authorList>
            <person name="Zheng W."/>
            <person name="Yu S."/>
            <person name="Huang Y."/>
        </authorList>
    </citation>
    <scope>NUCLEOTIDE SEQUENCE</scope>
    <source>
        <strain evidence="6">GN8-5</strain>
    </source>
</reference>
<dbReference type="Pfam" id="PF00271">
    <property type="entry name" value="Helicase_C"/>
    <property type="match status" value="1"/>
</dbReference>
<accession>A0A939DZJ1</accession>
<dbReference type="InterPro" id="IPR027417">
    <property type="entry name" value="P-loop_NTPase"/>
</dbReference>
<dbReference type="PANTHER" id="PTHR47961">
    <property type="entry name" value="DNA POLYMERASE THETA, PUTATIVE (AFU_ORTHOLOGUE AFUA_1G05260)-RELATED"/>
    <property type="match status" value="1"/>
</dbReference>
<evidence type="ECO:0000313" key="6">
    <source>
        <dbReference type="EMBL" id="MBN8207092.1"/>
    </source>
</evidence>
<evidence type="ECO:0000256" key="4">
    <source>
        <dbReference type="ARBA" id="ARBA00022840"/>
    </source>
</evidence>
<evidence type="ECO:0000256" key="1">
    <source>
        <dbReference type="ARBA" id="ARBA00022741"/>
    </source>
</evidence>
<dbReference type="Proteomes" id="UP000664385">
    <property type="component" value="Unassembled WGS sequence"/>
</dbReference>
<dbReference type="Pfam" id="PF00270">
    <property type="entry name" value="DEAD"/>
    <property type="match status" value="1"/>
</dbReference>
<evidence type="ECO:0000259" key="5">
    <source>
        <dbReference type="PROSITE" id="PS51194"/>
    </source>
</evidence>
<dbReference type="EMBL" id="JAEMWU010000004">
    <property type="protein sequence ID" value="MBN8207092.1"/>
    <property type="molecule type" value="Genomic_DNA"/>
</dbReference>
<dbReference type="GO" id="GO:0005524">
    <property type="term" value="F:ATP binding"/>
    <property type="evidence" value="ECO:0007669"/>
    <property type="project" value="UniProtKB-KW"/>
</dbReference>
<evidence type="ECO:0000256" key="3">
    <source>
        <dbReference type="ARBA" id="ARBA00022806"/>
    </source>
</evidence>
<organism evidence="6 7">
    <name type="scientific">Microbacterium esteraromaticum</name>
    <dbReference type="NCBI Taxonomy" id="57043"/>
    <lineage>
        <taxon>Bacteria</taxon>
        <taxon>Bacillati</taxon>
        <taxon>Actinomycetota</taxon>
        <taxon>Actinomycetes</taxon>
        <taxon>Micrococcales</taxon>
        <taxon>Microbacteriaceae</taxon>
        <taxon>Microbacterium</taxon>
    </lineage>
</organism>
<keyword evidence="2" id="KW-0378">Hydrolase</keyword>
<keyword evidence="4" id="KW-0067">ATP-binding</keyword>
<proteinExistence type="predicted"/>
<dbReference type="InterPro" id="IPR011545">
    <property type="entry name" value="DEAD/DEAH_box_helicase_dom"/>
</dbReference>
<name>A0A939DZJ1_9MICO</name>
<dbReference type="PANTHER" id="PTHR47961:SF6">
    <property type="entry name" value="DNA-DIRECTED DNA POLYMERASE"/>
    <property type="match status" value="1"/>
</dbReference>
<protein>
    <recommendedName>
        <fullName evidence="5">Helicase C-terminal domain-containing protein</fullName>
    </recommendedName>
</protein>
<dbReference type="SUPFAM" id="SSF52540">
    <property type="entry name" value="P-loop containing nucleoside triphosphate hydrolases"/>
    <property type="match status" value="1"/>
</dbReference>
<dbReference type="Gene3D" id="3.40.50.300">
    <property type="entry name" value="P-loop containing nucleotide triphosphate hydrolases"/>
    <property type="match status" value="2"/>
</dbReference>
<keyword evidence="1" id="KW-0547">Nucleotide-binding</keyword>